<evidence type="ECO:0000256" key="1">
    <source>
        <dbReference type="SAM" id="SignalP"/>
    </source>
</evidence>
<evidence type="ECO:0000313" key="2">
    <source>
        <dbReference type="EMBL" id="MBN7816640.1"/>
    </source>
</evidence>
<feature type="signal peptide" evidence="1">
    <location>
        <begin position="1"/>
        <end position="22"/>
    </location>
</feature>
<keyword evidence="1" id="KW-0732">Signal</keyword>
<gene>
    <name evidence="2" type="ORF">J0A69_14420</name>
</gene>
<dbReference type="EMBL" id="JAFKCU010000003">
    <property type="protein sequence ID" value="MBN7816640.1"/>
    <property type="molecule type" value="Genomic_DNA"/>
</dbReference>
<dbReference type="PROSITE" id="PS51257">
    <property type="entry name" value="PROKAR_LIPOPROTEIN"/>
    <property type="match status" value="1"/>
</dbReference>
<sequence>MSKYFSLSISVFLILFSSFSCLDEDEISFFIEGDYSGTFERNGEQGKVEITFSNGTFEGTSEKVKFPALCNGTYTLTPKEITFQNECPWTAEFDWTLILNGKWEYQQNANELVLENELGDRYELSKK</sequence>
<name>A0ABS3CK80_9BACT</name>
<accession>A0ABS3CK80</accession>
<protein>
    <submittedName>
        <fullName evidence="2">Uncharacterized protein</fullName>
    </submittedName>
</protein>
<reference evidence="2 3" key="1">
    <citation type="submission" date="2021-03" db="EMBL/GenBank/DDBJ databases">
        <title>novel species isolated from a fishpond in China.</title>
        <authorList>
            <person name="Lu H."/>
            <person name="Cai Z."/>
        </authorList>
    </citation>
    <scope>NUCLEOTIDE SEQUENCE [LARGE SCALE GENOMIC DNA]</scope>
    <source>
        <strain evidence="2 3">YJ13C</strain>
    </source>
</reference>
<feature type="chain" id="PRO_5047290095" evidence="1">
    <location>
        <begin position="23"/>
        <end position="127"/>
    </location>
</feature>
<organism evidence="2 3">
    <name type="scientific">Algoriphagus pacificus</name>
    <dbReference type="NCBI Taxonomy" id="2811234"/>
    <lineage>
        <taxon>Bacteria</taxon>
        <taxon>Pseudomonadati</taxon>
        <taxon>Bacteroidota</taxon>
        <taxon>Cytophagia</taxon>
        <taxon>Cytophagales</taxon>
        <taxon>Cyclobacteriaceae</taxon>
        <taxon>Algoriphagus</taxon>
    </lineage>
</organism>
<keyword evidence="3" id="KW-1185">Reference proteome</keyword>
<dbReference type="RefSeq" id="WP_206587312.1">
    <property type="nucleotide sequence ID" value="NZ_JAFKCU010000003.1"/>
</dbReference>
<dbReference type="Proteomes" id="UP000664480">
    <property type="component" value="Unassembled WGS sequence"/>
</dbReference>
<evidence type="ECO:0000313" key="3">
    <source>
        <dbReference type="Proteomes" id="UP000664480"/>
    </source>
</evidence>
<comment type="caution">
    <text evidence="2">The sequence shown here is derived from an EMBL/GenBank/DDBJ whole genome shotgun (WGS) entry which is preliminary data.</text>
</comment>
<proteinExistence type="predicted"/>